<dbReference type="InterPro" id="IPR050095">
    <property type="entry name" value="ECF_ABC_transporter_ATP-bd"/>
</dbReference>
<dbReference type="InterPro" id="IPR003593">
    <property type="entry name" value="AAA+_ATPase"/>
</dbReference>
<dbReference type="CDD" id="cd03225">
    <property type="entry name" value="ABC_cobalt_CbiO_domain1"/>
    <property type="match status" value="2"/>
</dbReference>
<dbReference type="NCBIfam" id="NF010167">
    <property type="entry name" value="PRK13648.1"/>
    <property type="match status" value="2"/>
</dbReference>
<dbReference type="InterPro" id="IPR017871">
    <property type="entry name" value="ABC_transporter-like_CS"/>
</dbReference>
<evidence type="ECO:0000256" key="6">
    <source>
        <dbReference type="ARBA" id="ARBA00022840"/>
    </source>
</evidence>
<accession>A0ABT4D7K3</accession>
<evidence type="ECO:0000259" key="9">
    <source>
        <dbReference type="PROSITE" id="PS50893"/>
    </source>
</evidence>
<evidence type="ECO:0000313" key="11">
    <source>
        <dbReference type="Proteomes" id="UP001144612"/>
    </source>
</evidence>
<dbReference type="PROSITE" id="PS00211">
    <property type="entry name" value="ABC_TRANSPORTER_1"/>
    <property type="match status" value="2"/>
</dbReference>
<dbReference type="InterPro" id="IPR015856">
    <property type="entry name" value="ABC_transpr_CbiO/EcfA_su"/>
</dbReference>
<feature type="domain" description="ABC transporter" evidence="9">
    <location>
        <begin position="291"/>
        <end position="519"/>
    </location>
</feature>
<keyword evidence="4" id="KW-1003">Cell membrane</keyword>
<dbReference type="Gene3D" id="3.40.50.300">
    <property type="entry name" value="P-loop containing nucleotide triphosphate hydrolases"/>
    <property type="match status" value="2"/>
</dbReference>
<keyword evidence="11" id="KW-1185">Reference proteome</keyword>
<evidence type="ECO:0000256" key="3">
    <source>
        <dbReference type="ARBA" id="ARBA00022448"/>
    </source>
</evidence>
<comment type="caution">
    <text evidence="10">The sequence shown here is derived from an EMBL/GenBank/DDBJ whole genome shotgun (WGS) entry which is preliminary data.</text>
</comment>
<reference evidence="10" key="1">
    <citation type="submission" date="2022-12" db="EMBL/GenBank/DDBJ databases">
        <title>Clostridium sp. nov., isolated from industrial wastewater.</title>
        <authorList>
            <person name="Jiayan W."/>
        </authorList>
    </citation>
    <scope>NUCLEOTIDE SEQUENCE</scope>
    <source>
        <strain evidence="10">ZC22-4</strain>
    </source>
</reference>
<dbReference type="SUPFAM" id="SSF52540">
    <property type="entry name" value="P-loop containing nucleoside triphosphate hydrolases"/>
    <property type="match status" value="2"/>
</dbReference>
<sequence length="536" mass="60924">MKYINIRNLNYYYPRSTIRALNNIRLTINKGEIVFIAGKSGSGKSTLAKCISGSIPNFYGGKISGEISINDVCINKISNSDRSKEITMVFQDPERQLLMNKVHREIAFGLENIAVEAKNIKRRVFEALQFSNILDLAYRDISTLSGGEKQKVAIASAIAYLPRCIILDEPTSQLDPAAAEEIIKLIKKVNEELGITIIIIEQRIDKWFDIADRILVMKEGNIGFSGDKKTLYNIEDKYIRDFLPSYMKFSKFIGMDKMPLSFKDARLKIEKLGLNLKERKRENINFSNILIQIKKLTCGYENISVLKNVSLDIKEGEFISVLGANGSGKSTLLKAIMGVIKYKGSIKVLEEEVKKIKTRNISKKIGYVSQNPNDYISKDTVYDELKFTLDNYGIKNYEIIDETLKRLDIYEIRDKNPRDISSGERQRVAIASILVMKPKILILDEPTRGLDYNVKINLGETLKDLNDKGTTIIMVTHDIEFAAKYCTKFTLMFNGEIVCYGNSEDVLGEGIYYTTEINKLVRSKNPKIFTLDDVFK</sequence>
<evidence type="ECO:0000256" key="1">
    <source>
        <dbReference type="ARBA" id="ARBA00004202"/>
    </source>
</evidence>
<dbReference type="PROSITE" id="PS50893">
    <property type="entry name" value="ABC_TRANSPORTER_2"/>
    <property type="match status" value="2"/>
</dbReference>
<gene>
    <name evidence="10" type="ORF">OW729_03470</name>
</gene>
<evidence type="ECO:0000256" key="7">
    <source>
        <dbReference type="ARBA" id="ARBA00022967"/>
    </source>
</evidence>
<evidence type="ECO:0000256" key="2">
    <source>
        <dbReference type="ARBA" id="ARBA00005417"/>
    </source>
</evidence>
<dbReference type="PANTHER" id="PTHR43553">
    <property type="entry name" value="HEAVY METAL TRANSPORTER"/>
    <property type="match status" value="1"/>
</dbReference>
<protein>
    <submittedName>
        <fullName evidence="10">Energy-coupling factor transporter ATPase</fullName>
    </submittedName>
</protein>
<name>A0ABT4D7K3_9CLOT</name>
<dbReference type="PANTHER" id="PTHR43553:SF26">
    <property type="entry name" value="ABC TRANSPORTER ATP-BINDING PROTEIN BC_2655-RELATED"/>
    <property type="match status" value="1"/>
</dbReference>
<keyword evidence="5" id="KW-0547">Nucleotide-binding</keyword>
<dbReference type="Pfam" id="PF00005">
    <property type="entry name" value="ABC_tran"/>
    <property type="match status" value="2"/>
</dbReference>
<dbReference type="InterPro" id="IPR003439">
    <property type="entry name" value="ABC_transporter-like_ATP-bd"/>
</dbReference>
<keyword evidence="3" id="KW-0813">Transport</keyword>
<dbReference type="RefSeq" id="WP_268060046.1">
    <property type="nucleotide sequence ID" value="NZ_JAPQFJ010000003.1"/>
</dbReference>
<keyword evidence="6" id="KW-0067">ATP-binding</keyword>
<comment type="similarity">
    <text evidence="2">Belongs to the ABC transporter superfamily.</text>
</comment>
<evidence type="ECO:0000256" key="5">
    <source>
        <dbReference type="ARBA" id="ARBA00022741"/>
    </source>
</evidence>
<evidence type="ECO:0000256" key="8">
    <source>
        <dbReference type="ARBA" id="ARBA00023136"/>
    </source>
</evidence>
<organism evidence="10 11">
    <name type="scientific">Clostridium brassicae</name>
    <dbReference type="NCBI Taxonomy" id="2999072"/>
    <lineage>
        <taxon>Bacteria</taxon>
        <taxon>Bacillati</taxon>
        <taxon>Bacillota</taxon>
        <taxon>Clostridia</taxon>
        <taxon>Eubacteriales</taxon>
        <taxon>Clostridiaceae</taxon>
        <taxon>Clostridium</taxon>
    </lineage>
</organism>
<dbReference type="SMART" id="SM00382">
    <property type="entry name" value="AAA"/>
    <property type="match status" value="2"/>
</dbReference>
<keyword evidence="7" id="KW-1278">Translocase</keyword>
<dbReference type="Proteomes" id="UP001144612">
    <property type="component" value="Unassembled WGS sequence"/>
</dbReference>
<dbReference type="EMBL" id="JAPQFJ010000003">
    <property type="protein sequence ID" value="MCY6957663.1"/>
    <property type="molecule type" value="Genomic_DNA"/>
</dbReference>
<comment type="subcellular location">
    <subcellularLocation>
        <location evidence="1">Cell membrane</location>
        <topology evidence="1">Peripheral membrane protein</topology>
    </subcellularLocation>
</comment>
<dbReference type="InterPro" id="IPR027417">
    <property type="entry name" value="P-loop_NTPase"/>
</dbReference>
<evidence type="ECO:0000313" key="10">
    <source>
        <dbReference type="EMBL" id="MCY6957663.1"/>
    </source>
</evidence>
<keyword evidence="8" id="KW-0472">Membrane</keyword>
<proteinExistence type="inferred from homology"/>
<feature type="domain" description="ABC transporter" evidence="9">
    <location>
        <begin position="4"/>
        <end position="244"/>
    </location>
</feature>
<evidence type="ECO:0000256" key="4">
    <source>
        <dbReference type="ARBA" id="ARBA00022475"/>
    </source>
</evidence>